<evidence type="ECO:0000313" key="1">
    <source>
        <dbReference type="EMBL" id="RKI05802.1"/>
    </source>
</evidence>
<reference evidence="1 2" key="1">
    <citation type="submission" date="2018-09" db="EMBL/GenBank/DDBJ databases">
        <authorList>
            <person name="Livingstone P.G."/>
            <person name="Whitworth D.E."/>
        </authorList>
    </citation>
    <scope>NUCLEOTIDE SEQUENCE [LARGE SCALE GENOMIC DNA]</scope>
    <source>
        <strain evidence="1 2">CA031B</strain>
    </source>
</reference>
<accession>A0ABX9QEG5</accession>
<dbReference type="RefSeq" id="WP_120584968.1">
    <property type="nucleotide sequence ID" value="NZ_RAWI01000170.1"/>
</dbReference>
<dbReference type="Proteomes" id="UP000278907">
    <property type="component" value="Unassembled WGS sequence"/>
</dbReference>
<keyword evidence="2" id="KW-1185">Reference proteome</keyword>
<sequence length="81" mass="8894">MRLPVGDAWREPVRQSDRFWRAAAGASSWTRSGDAAVIRNAGGRVTQAVIDELALITFLSETKLKPEGPLFEVAVIHHRGP</sequence>
<dbReference type="EMBL" id="RAWI01000170">
    <property type="protein sequence ID" value="RKI05802.1"/>
    <property type="molecule type" value="Genomic_DNA"/>
</dbReference>
<organism evidence="1 2">
    <name type="scientific">Corallococcus praedator</name>
    <dbReference type="NCBI Taxonomy" id="2316724"/>
    <lineage>
        <taxon>Bacteria</taxon>
        <taxon>Pseudomonadati</taxon>
        <taxon>Myxococcota</taxon>
        <taxon>Myxococcia</taxon>
        <taxon>Myxococcales</taxon>
        <taxon>Cystobacterineae</taxon>
        <taxon>Myxococcaceae</taxon>
        <taxon>Corallococcus</taxon>
    </lineage>
</organism>
<proteinExistence type="predicted"/>
<name>A0ABX9QEG5_9BACT</name>
<comment type="caution">
    <text evidence="1">The sequence shown here is derived from an EMBL/GenBank/DDBJ whole genome shotgun (WGS) entry which is preliminary data.</text>
</comment>
<evidence type="ECO:0000313" key="2">
    <source>
        <dbReference type="Proteomes" id="UP000278907"/>
    </source>
</evidence>
<protein>
    <submittedName>
        <fullName evidence="1">Uncharacterized protein</fullName>
    </submittedName>
</protein>
<gene>
    <name evidence="1" type="ORF">D7Y13_21650</name>
</gene>